<evidence type="ECO:0000313" key="1">
    <source>
        <dbReference type="EMBL" id="CAH8249032.1"/>
    </source>
</evidence>
<protein>
    <submittedName>
        <fullName evidence="1">Uncharacterized protein</fullName>
    </submittedName>
</protein>
<organism evidence="1 2">
    <name type="scientific">Paenibacillus melissococcoides</name>
    <dbReference type="NCBI Taxonomy" id="2912268"/>
    <lineage>
        <taxon>Bacteria</taxon>
        <taxon>Bacillati</taxon>
        <taxon>Bacillota</taxon>
        <taxon>Bacilli</taxon>
        <taxon>Bacillales</taxon>
        <taxon>Paenibacillaceae</taxon>
        <taxon>Paenibacillus</taxon>
    </lineage>
</organism>
<dbReference type="Proteomes" id="UP001154322">
    <property type="component" value="Unassembled WGS sequence"/>
</dbReference>
<proteinExistence type="predicted"/>
<dbReference type="RefSeq" id="WP_213430976.1">
    <property type="nucleotide sequence ID" value="NZ_AP031286.1"/>
</dbReference>
<gene>
    <name evidence="1" type="ORF">WJ0W_006219</name>
</gene>
<reference evidence="1" key="1">
    <citation type="submission" date="2022-06" db="EMBL/GenBank/DDBJ databases">
        <authorList>
            <person name="Dietemann V."/>
            <person name="Ory F."/>
            <person name="Dainat B."/>
            <person name="Oberhansli S."/>
        </authorList>
    </citation>
    <scope>NUCLEOTIDE SEQUENCE</scope>
    <source>
        <strain evidence="1">Ena-SAMPLE-TAB-26-04-2022-14:26:32:270-5432</strain>
    </source>
</reference>
<sequence length="166" mass="18524">MEKETVQKIEETAVKLLDWIQNQVDEGLVCMEGPHPLPEMVKAVAKLIEALKGIGEKYGRIDLNVDEFARTVEEAFNRLEGQPPIGGFVKPETLVNKDYKSPYYGAGLYTGSVTGKIMDEQRIREIVREELAAQKEQLTDAVKQSLHIDATDFLVATDGMLRGTSE</sequence>
<keyword evidence="2" id="KW-1185">Reference proteome</keyword>
<comment type="caution">
    <text evidence="1">The sequence shown here is derived from an EMBL/GenBank/DDBJ whole genome shotgun (WGS) entry which is preliminary data.</text>
</comment>
<dbReference type="EMBL" id="CALYLO010000014">
    <property type="protein sequence ID" value="CAH8249032.1"/>
    <property type="molecule type" value="Genomic_DNA"/>
</dbReference>
<name>A0ABN8UCV4_9BACL</name>
<evidence type="ECO:0000313" key="2">
    <source>
        <dbReference type="Proteomes" id="UP001154322"/>
    </source>
</evidence>
<accession>A0ABN8UCV4</accession>